<dbReference type="InterPro" id="IPR011990">
    <property type="entry name" value="TPR-like_helical_dom_sf"/>
</dbReference>
<dbReference type="Gene3D" id="1.25.40.10">
    <property type="entry name" value="Tetratricopeptide repeat domain"/>
    <property type="match status" value="2"/>
</dbReference>
<name>A0ABV2QQI0_9MICO</name>
<gene>
    <name evidence="3" type="ORF">ABIE21_002823</name>
</gene>
<evidence type="ECO:0000259" key="2">
    <source>
        <dbReference type="Pfam" id="PF17128"/>
    </source>
</evidence>
<feature type="domain" description="DUF5107" evidence="2">
    <location>
        <begin position="62"/>
        <end position="370"/>
    </location>
</feature>
<dbReference type="EMBL" id="JBEPSJ010000003">
    <property type="protein sequence ID" value="MET4583304.1"/>
    <property type="molecule type" value="Genomic_DNA"/>
</dbReference>
<dbReference type="Pfam" id="PF17128">
    <property type="entry name" value="DUF5107"/>
    <property type="match status" value="1"/>
</dbReference>
<protein>
    <submittedName>
        <fullName evidence="3">Tetratricopeptide (TPR) repeat protein</fullName>
    </submittedName>
</protein>
<dbReference type="SUPFAM" id="SSF48452">
    <property type="entry name" value="TPR-like"/>
    <property type="match status" value="1"/>
</dbReference>
<dbReference type="InterPro" id="IPR019734">
    <property type="entry name" value="TPR_rpt"/>
</dbReference>
<organism evidence="3 4">
    <name type="scientific">Conyzicola nivalis</name>
    <dbReference type="NCBI Taxonomy" id="1477021"/>
    <lineage>
        <taxon>Bacteria</taxon>
        <taxon>Bacillati</taxon>
        <taxon>Actinomycetota</taxon>
        <taxon>Actinomycetes</taxon>
        <taxon>Micrococcales</taxon>
        <taxon>Microbacteriaceae</taxon>
        <taxon>Conyzicola</taxon>
    </lineage>
</organism>
<feature type="repeat" description="TPR" evidence="1">
    <location>
        <begin position="764"/>
        <end position="797"/>
    </location>
</feature>
<proteinExistence type="predicted"/>
<dbReference type="PANTHER" id="PTHR12558:SF13">
    <property type="entry name" value="CELL DIVISION CYCLE PROTEIN 27 HOMOLOG"/>
    <property type="match status" value="1"/>
</dbReference>
<dbReference type="InterPro" id="IPR033396">
    <property type="entry name" value="DUF5107"/>
</dbReference>
<dbReference type="SMART" id="SM00028">
    <property type="entry name" value="TPR"/>
    <property type="match status" value="3"/>
</dbReference>
<keyword evidence="1" id="KW-0802">TPR repeat</keyword>
<accession>A0ABV2QQI0</accession>
<dbReference type="Proteomes" id="UP001549257">
    <property type="component" value="Unassembled WGS sequence"/>
</dbReference>
<keyword evidence="4" id="KW-1185">Reference proteome</keyword>
<evidence type="ECO:0000313" key="3">
    <source>
        <dbReference type="EMBL" id="MET4583304.1"/>
    </source>
</evidence>
<reference evidence="3 4" key="1">
    <citation type="submission" date="2024-06" db="EMBL/GenBank/DDBJ databases">
        <title>Sorghum-associated microbial communities from plants grown in Nebraska, USA.</title>
        <authorList>
            <person name="Schachtman D."/>
        </authorList>
    </citation>
    <scope>NUCLEOTIDE SEQUENCE [LARGE SCALE GENOMIC DNA]</scope>
    <source>
        <strain evidence="3 4">2857</strain>
    </source>
</reference>
<dbReference type="PROSITE" id="PS50005">
    <property type="entry name" value="TPR"/>
    <property type="match status" value="1"/>
</dbReference>
<comment type="caution">
    <text evidence="3">The sequence shown here is derived from an EMBL/GenBank/DDBJ whole genome shotgun (WGS) entry which is preliminary data.</text>
</comment>
<evidence type="ECO:0000313" key="4">
    <source>
        <dbReference type="Proteomes" id="UP001549257"/>
    </source>
</evidence>
<dbReference type="Pfam" id="PF13432">
    <property type="entry name" value="TPR_16"/>
    <property type="match status" value="2"/>
</dbReference>
<dbReference type="RefSeq" id="WP_354025463.1">
    <property type="nucleotide sequence ID" value="NZ_JBEPSJ010000003.1"/>
</dbReference>
<evidence type="ECO:0000256" key="1">
    <source>
        <dbReference type="PROSITE-ProRule" id="PRU00339"/>
    </source>
</evidence>
<sequence>MNIAASAPIHLPSAPPALAAQLSNGGAVAWREPIEIDTYEPGEPDRYPMFLDQRVYQGSSGRVYPLPFVDSVSHEKTARVWDAIHIENEWIRLVVLPELGGRIHVGYDKKADYDFFYRNNVIKPALVGLAGPWVSGGVEFNWPQHHRPATFLPVECTIEHGDDGSVTVWSSDHDPFARMKGMHGVRLHPDRAVIELVVRLHNRTSETQTFLWWANVAARVHDDYQSFFPTDVQWVADHARRSITAFPQADREYYGVDYAARGGADRLDFYRDIPVPTSYMVTSTRDDFFGGYDHARGAGFVHWADRHIAPGKKQWTWGNAPFGHAWDALLTDDDGPYVELMAGVYTDNQPDFAWIRPGETKTFSQYWYPIQGVGVVHQANLDAAVHLSVAGGSAHVGVATTAVRPSQRVRLLGGGEVLAEWTADVAPGTPFVADVATTLEPHELTLEVVGLITWTPRVHVDQPEPEPATEPARPADIGSVDELYLTGLHLAQYRHPTWSPLDYWHEALRRDPGDARSHLALAEHHHRRADYPAALRHAEAALSRLTARNGNPAQGEASYRLGLVLSRLGRGDDAYDALSKAAWNGEWRQAASVELARLDARAGRYADAQRHATEALRRDADDSRARALLAVALRRLGGDADRVLAEALALDPLDQLALHLAGRPSSADPATRLDVAMELASAGELTAAIAIAIAVGGGERTAAGNEAPVALYLAASWFDRIGEPADAAAARSAARAVDATLAFPSLLDHHDALVAALAADESDARAHALLGSLLYHHGRHGEALAHWLRAVELDPTDPVTLRNAAIASYNHGGDADRAARLYELALETAPDHARLWYESDQLWKRLGRSAADRLARIPLAALHRDDLAVETAELLTATGHAGDALALLSSRPFAPWEGGEGRALAAWDGANAALGNGVVEPPATLGEARPAFTAPAPVRTDGTTDYFATSLPDLLLFTGRTVS</sequence>
<dbReference type="PANTHER" id="PTHR12558">
    <property type="entry name" value="CELL DIVISION CYCLE 16,23,27"/>
    <property type="match status" value="1"/>
</dbReference>